<accession>A0A1H6LDC6</accession>
<evidence type="ECO:0000313" key="2">
    <source>
        <dbReference type="Proteomes" id="UP000183190"/>
    </source>
</evidence>
<dbReference type="EMBL" id="FNWV01000015">
    <property type="protein sequence ID" value="SEH83212.1"/>
    <property type="molecule type" value="Genomic_DNA"/>
</dbReference>
<organism evidence="1 2">
    <name type="scientific">Ruminococcus flavefaciens</name>
    <dbReference type="NCBI Taxonomy" id="1265"/>
    <lineage>
        <taxon>Bacteria</taxon>
        <taxon>Bacillati</taxon>
        <taxon>Bacillota</taxon>
        <taxon>Clostridia</taxon>
        <taxon>Eubacteriales</taxon>
        <taxon>Oscillospiraceae</taxon>
        <taxon>Ruminococcus</taxon>
    </lineage>
</organism>
<sequence>MNKLIEESTAESQKGDINSDGIVDVFNIIPLRIIILDVF</sequence>
<evidence type="ECO:0008006" key="3">
    <source>
        <dbReference type="Google" id="ProtNLM"/>
    </source>
</evidence>
<gene>
    <name evidence="1" type="ORF">SAMN02910265_02944</name>
</gene>
<name>A0A1H6LDC6_RUMFL</name>
<evidence type="ECO:0000313" key="1">
    <source>
        <dbReference type="EMBL" id="SEH83212.1"/>
    </source>
</evidence>
<dbReference type="AlphaFoldDB" id="A0A1H6LDC6"/>
<reference evidence="1 2" key="1">
    <citation type="submission" date="2016-10" db="EMBL/GenBank/DDBJ databases">
        <authorList>
            <person name="de Groot N.N."/>
        </authorList>
    </citation>
    <scope>NUCLEOTIDE SEQUENCE [LARGE SCALE GENOMIC DNA]</scope>
    <source>
        <strain evidence="1 2">YAD2003</strain>
    </source>
</reference>
<proteinExistence type="predicted"/>
<protein>
    <recommendedName>
        <fullName evidence="3">Dockerin domain-containing protein</fullName>
    </recommendedName>
</protein>
<dbReference type="Proteomes" id="UP000183190">
    <property type="component" value="Unassembled WGS sequence"/>
</dbReference>